<dbReference type="EMBL" id="JAVHJO010000007">
    <property type="protein sequence ID" value="KAK6538882.1"/>
    <property type="molecule type" value="Genomic_DNA"/>
</dbReference>
<proteinExistence type="predicted"/>
<evidence type="ECO:0000313" key="3">
    <source>
        <dbReference type="Proteomes" id="UP001365542"/>
    </source>
</evidence>
<sequence>MVKSTHWLKTAYDIGDQDSQQWLEDVPFSVFLEELFPTTDHPGFGEETPTSYWDMKNNITSIKLMRRGRLSFQPTENLSNHLKLDRKTGVIEIFHHTAFLKESLRITKDQRGNPPSFEDALQRGALPRQLAIEVLDSIQKIIFPLSDPSAVSILRSLVREQEFDQDCLRFEASAIREPHEINVQYLYFGARLADIHDELEHPTPRGYLSRWAKRKGTGHANIATIVGVILAVFFGVATLGLGGFQAWVGYQQWRHPIQTNN</sequence>
<dbReference type="AlphaFoldDB" id="A0AAV9XCX9"/>
<keyword evidence="1" id="KW-0812">Transmembrane</keyword>
<gene>
    <name evidence="2" type="ORF">TWF694_010440</name>
</gene>
<name>A0AAV9XCX9_9PEZI</name>
<keyword evidence="3" id="KW-1185">Reference proteome</keyword>
<feature type="transmembrane region" description="Helical" evidence="1">
    <location>
        <begin position="220"/>
        <end position="244"/>
    </location>
</feature>
<comment type="caution">
    <text evidence="2">The sequence shown here is derived from an EMBL/GenBank/DDBJ whole genome shotgun (WGS) entry which is preliminary data.</text>
</comment>
<dbReference type="Proteomes" id="UP001365542">
    <property type="component" value="Unassembled WGS sequence"/>
</dbReference>
<protein>
    <submittedName>
        <fullName evidence="2">Uncharacterized protein</fullName>
    </submittedName>
</protein>
<keyword evidence="1" id="KW-0472">Membrane</keyword>
<reference evidence="2 3" key="1">
    <citation type="submission" date="2019-10" db="EMBL/GenBank/DDBJ databases">
        <authorList>
            <person name="Palmer J.M."/>
        </authorList>
    </citation>
    <scope>NUCLEOTIDE SEQUENCE [LARGE SCALE GENOMIC DNA]</scope>
    <source>
        <strain evidence="2 3">TWF694</strain>
    </source>
</reference>
<organism evidence="2 3">
    <name type="scientific">Orbilia ellipsospora</name>
    <dbReference type="NCBI Taxonomy" id="2528407"/>
    <lineage>
        <taxon>Eukaryota</taxon>
        <taxon>Fungi</taxon>
        <taxon>Dikarya</taxon>
        <taxon>Ascomycota</taxon>
        <taxon>Pezizomycotina</taxon>
        <taxon>Orbiliomycetes</taxon>
        <taxon>Orbiliales</taxon>
        <taxon>Orbiliaceae</taxon>
        <taxon>Orbilia</taxon>
    </lineage>
</organism>
<evidence type="ECO:0000256" key="1">
    <source>
        <dbReference type="SAM" id="Phobius"/>
    </source>
</evidence>
<keyword evidence="1" id="KW-1133">Transmembrane helix</keyword>
<evidence type="ECO:0000313" key="2">
    <source>
        <dbReference type="EMBL" id="KAK6538882.1"/>
    </source>
</evidence>
<accession>A0AAV9XCX9</accession>